<evidence type="ECO:0000313" key="5">
    <source>
        <dbReference type="Proteomes" id="UP001500305"/>
    </source>
</evidence>
<reference evidence="5" key="1">
    <citation type="journal article" date="2019" name="Int. J. Syst. Evol. Microbiol.">
        <title>The Global Catalogue of Microorganisms (GCM) 10K type strain sequencing project: providing services to taxonomists for standard genome sequencing and annotation.</title>
        <authorList>
            <consortium name="The Broad Institute Genomics Platform"/>
            <consortium name="The Broad Institute Genome Sequencing Center for Infectious Disease"/>
            <person name="Wu L."/>
            <person name="Ma J."/>
        </authorList>
    </citation>
    <scope>NUCLEOTIDE SEQUENCE [LARGE SCALE GENOMIC DNA]</scope>
    <source>
        <strain evidence="5">JCM 7356</strain>
    </source>
</reference>
<dbReference type="Proteomes" id="UP001500305">
    <property type="component" value="Unassembled WGS sequence"/>
</dbReference>
<dbReference type="PANTHER" id="PTHR43080:SF29">
    <property type="entry name" value="OS02G0818000 PROTEIN"/>
    <property type="match status" value="1"/>
</dbReference>
<dbReference type="SMART" id="SM00116">
    <property type="entry name" value="CBS"/>
    <property type="match status" value="2"/>
</dbReference>
<organism evidence="4 5">
    <name type="scientific">Kitasatospora cystarginea</name>
    <dbReference type="NCBI Taxonomy" id="58350"/>
    <lineage>
        <taxon>Bacteria</taxon>
        <taxon>Bacillati</taxon>
        <taxon>Actinomycetota</taxon>
        <taxon>Actinomycetes</taxon>
        <taxon>Kitasatosporales</taxon>
        <taxon>Streptomycetaceae</taxon>
        <taxon>Kitasatospora</taxon>
    </lineage>
</organism>
<sequence length="227" mass="24006">MNHSILDGTSTVGFADPGHTRIPGRALVRTCMSRPAVAVTPDTDFATMVAAITASRRGVLPVVAPDGTVTGVVAASDLLAAYAEPNTAELLARDLMTAPAVTVAEDRTVAEAVATVHQRSIHHLPVVDGEDRLTGTVSPHDLLDALRRDDEQMRNEALTLALTPGTGVVPSSLHIRCERGRLTVAGRTRTRGDAAALCLQLARIEGIAGLTDRLRWDLDDIEGRAEA</sequence>
<keyword evidence="5" id="KW-1185">Reference proteome</keyword>
<evidence type="ECO:0000256" key="2">
    <source>
        <dbReference type="PROSITE-ProRule" id="PRU00703"/>
    </source>
</evidence>
<comment type="caution">
    <text evidence="4">The sequence shown here is derived from an EMBL/GenBank/DDBJ whole genome shotgun (WGS) entry which is preliminary data.</text>
</comment>
<evidence type="ECO:0000313" key="4">
    <source>
        <dbReference type="EMBL" id="GAA2244344.1"/>
    </source>
</evidence>
<dbReference type="InterPro" id="IPR051257">
    <property type="entry name" value="Diverse_CBS-Domain"/>
</dbReference>
<keyword evidence="1 2" id="KW-0129">CBS domain</keyword>
<dbReference type="EMBL" id="BAAATR010000010">
    <property type="protein sequence ID" value="GAA2244344.1"/>
    <property type="molecule type" value="Genomic_DNA"/>
</dbReference>
<feature type="domain" description="CBS" evidence="3">
    <location>
        <begin position="96"/>
        <end position="152"/>
    </location>
</feature>
<proteinExistence type="predicted"/>
<evidence type="ECO:0000256" key="1">
    <source>
        <dbReference type="ARBA" id="ARBA00023122"/>
    </source>
</evidence>
<dbReference type="SUPFAM" id="SSF54631">
    <property type="entry name" value="CBS-domain pair"/>
    <property type="match status" value="1"/>
</dbReference>
<dbReference type="PANTHER" id="PTHR43080">
    <property type="entry name" value="CBS DOMAIN-CONTAINING PROTEIN CBSX3, MITOCHONDRIAL"/>
    <property type="match status" value="1"/>
</dbReference>
<dbReference type="RefSeq" id="WP_344636634.1">
    <property type="nucleotide sequence ID" value="NZ_BAAATR010000010.1"/>
</dbReference>
<name>A0ABP5QXV0_9ACTN</name>
<accession>A0ABP5QXV0</accession>
<dbReference type="PROSITE" id="PS51371">
    <property type="entry name" value="CBS"/>
    <property type="match status" value="2"/>
</dbReference>
<dbReference type="InterPro" id="IPR000644">
    <property type="entry name" value="CBS_dom"/>
</dbReference>
<feature type="domain" description="CBS" evidence="3">
    <location>
        <begin position="32"/>
        <end position="89"/>
    </location>
</feature>
<dbReference type="CDD" id="cd02205">
    <property type="entry name" value="CBS_pair_SF"/>
    <property type="match status" value="1"/>
</dbReference>
<protein>
    <submittedName>
        <fullName evidence="4">CBS domain-containing protein</fullName>
    </submittedName>
</protein>
<gene>
    <name evidence="4" type="ORF">GCM10010430_27670</name>
</gene>
<dbReference type="Gene3D" id="3.10.580.10">
    <property type="entry name" value="CBS-domain"/>
    <property type="match status" value="1"/>
</dbReference>
<dbReference type="InterPro" id="IPR046342">
    <property type="entry name" value="CBS_dom_sf"/>
</dbReference>
<dbReference type="Pfam" id="PF00571">
    <property type="entry name" value="CBS"/>
    <property type="match status" value="2"/>
</dbReference>
<evidence type="ECO:0000259" key="3">
    <source>
        <dbReference type="PROSITE" id="PS51371"/>
    </source>
</evidence>